<dbReference type="InterPro" id="IPR011989">
    <property type="entry name" value="ARM-like"/>
</dbReference>
<dbReference type="InterPro" id="IPR016024">
    <property type="entry name" value="ARM-type_fold"/>
</dbReference>
<dbReference type="EMBL" id="MT755978">
    <property type="protein sequence ID" value="QSC88210.1"/>
    <property type="molecule type" value="mRNA"/>
</dbReference>
<dbReference type="PANTHER" id="PTHR13554">
    <property type="entry name" value="26S PROTEASOME NON-ATPASE REGULATORY SUBUNIT 5-RELATED"/>
    <property type="match status" value="1"/>
</dbReference>
<evidence type="ECO:0000313" key="3">
    <source>
        <dbReference type="EMBL" id="QSC88210.1"/>
    </source>
</evidence>
<dbReference type="InterPro" id="IPR019538">
    <property type="entry name" value="PSMD5"/>
</dbReference>
<dbReference type="GO" id="GO:0005829">
    <property type="term" value="C:cytosol"/>
    <property type="evidence" value="ECO:0007669"/>
    <property type="project" value="TreeGrafter"/>
</dbReference>
<dbReference type="SUPFAM" id="SSF48371">
    <property type="entry name" value="ARM repeat"/>
    <property type="match status" value="1"/>
</dbReference>
<protein>
    <recommendedName>
        <fullName evidence="2">26S proteasome non-ATPase regulatory subunit 5</fullName>
    </recommendedName>
</protein>
<name>A0A896M8R0_NILLU</name>
<dbReference type="Pfam" id="PF10508">
    <property type="entry name" value="Proteasom_PSMB"/>
    <property type="match status" value="1"/>
</dbReference>
<dbReference type="GO" id="GO:0000502">
    <property type="term" value="C:proteasome complex"/>
    <property type="evidence" value="ECO:0007669"/>
    <property type="project" value="UniProtKB-KW"/>
</dbReference>
<organism evidence="3">
    <name type="scientific">Nilaparvata lugens</name>
    <name type="common">Brown planthopper</name>
    <dbReference type="NCBI Taxonomy" id="108931"/>
    <lineage>
        <taxon>Eukaryota</taxon>
        <taxon>Metazoa</taxon>
        <taxon>Ecdysozoa</taxon>
        <taxon>Arthropoda</taxon>
        <taxon>Hexapoda</taxon>
        <taxon>Insecta</taxon>
        <taxon>Pterygota</taxon>
        <taxon>Neoptera</taxon>
        <taxon>Paraneoptera</taxon>
        <taxon>Hemiptera</taxon>
        <taxon>Auchenorrhyncha</taxon>
        <taxon>Fulgoroidea</taxon>
        <taxon>Delphacidae</taxon>
        <taxon>Delphacinae</taxon>
        <taxon>Nilaparvata</taxon>
    </lineage>
</organism>
<dbReference type="OrthoDB" id="10250600at2759"/>
<dbReference type="Gene3D" id="1.25.10.10">
    <property type="entry name" value="Leucine-rich Repeat Variant"/>
    <property type="match status" value="1"/>
</dbReference>
<evidence type="ECO:0000256" key="2">
    <source>
        <dbReference type="ARBA" id="ARBA00014933"/>
    </source>
</evidence>
<comment type="similarity">
    <text evidence="1">Belongs to the proteasome subunit S5B/HSM3 family.</text>
</comment>
<accession>A0A896M8R0</accession>
<dbReference type="PANTHER" id="PTHR13554:SF10">
    <property type="entry name" value="26S PROTEASOME NON-ATPASE REGULATORY SUBUNIT 5"/>
    <property type="match status" value="1"/>
</dbReference>
<evidence type="ECO:0000256" key="1">
    <source>
        <dbReference type="ARBA" id="ARBA00006823"/>
    </source>
</evidence>
<reference evidence="3" key="1">
    <citation type="submission" date="2020-07" db="EMBL/GenBank/DDBJ databases">
        <authorList>
            <person name="Wang W."/>
            <person name="Bao Y.Y."/>
        </authorList>
    </citation>
    <scope>NUCLEOTIDE SEQUENCE</scope>
</reference>
<sequence>MAADVGWFRQTLSNISNEIEVINNLSELKIALTSVNTMQIKTLALNLDLGVIFDCLNSSDNHQIELGCHILEELLPCLEPAVLLNKYGVAMHRALAHPNETVKQVVLTEMCRAVKDSDLVSRMGDQQALLLSVVECVGHDNMSVAKIAISFLVWMGQTPSYLGTLLSPQLLQAFNAVKKKNETTRFRVFEVIVEVSAISSPGLEACHNSGLLTELLNETKQKSDILTKLTAIELITKLALTHHGMDYLEKYGVTDALAQEIVGCGDGSLESLVIPGIMKFFGNIAQFWPRDIFEKYSKVIGAIFEFSNSADANLAAIALETIGYVATTPEGKLCLNKHGDAMSSVMRKLNQLITSAPAEVRVRPLNTIANIIGLEVIDQTSELLQLTEKWYLSLSETNPTLSFMNICHLPFAELRLAGFLILQKMSIQVWGQKHVLNCPGLIEFLMDRDVEPTLECKTSKFQIVEFLVGSNTTETVFGEILYKRLVDFVRDGPCYVQALTEVAIEGAA</sequence>
<dbReference type="GO" id="GO:0043248">
    <property type="term" value="P:proteasome assembly"/>
    <property type="evidence" value="ECO:0007669"/>
    <property type="project" value="InterPro"/>
</dbReference>
<keyword evidence="3" id="KW-0647">Proteasome</keyword>
<proteinExistence type="evidence at transcript level"/>
<dbReference type="AlphaFoldDB" id="A0A896M8R0"/>